<reference evidence="2" key="1">
    <citation type="submission" date="2020-09" db="EMBL/GenBank/DDBJ databases">
        <authorList>
            <person name="Kikuchi T."/>
        </authorList>
    </citation>
    <scope>NUCLEOTIDE SEQUENCE</scope>
    <source>
        <strain evidence="2">SH1</strain>
    </source>
</reference>
<name>A0A811KIF2_9BILA</name>
<proteinExistence type="predicted"/>
<accession>A0A811KIF2</accession>
<sequence>MDLGDLKPVNFDTAMTNFSRMFPKLDRTVIEGVLRKHNGDVSDTVDELLTVSDSREQPSHLKENTQHDFAYAAMLQNQEFLSFLRKESAFQNAAQRRRTRRRSASYNRYENDEYERNYEYSRPSTSRLHDEDFQKNYIPDGPLIDPCETPRSRLLKKFMPKINKKPTVTKPEDLYPHTVIVDYVNGEERSLQKLKTMGEASKQLLSNVAKKFLAEKNYKLRPRED</sequence>
<dbReference type="InterPro" id="IPR040192">
    <property type="entry name" value="CUEDC1"/>
</dbReference>
<protein>
    <recommendedName>
        <fullName evidence="1">CUE domain-containing protein</fullName>
    </recommendedName>
</protein>
<dbReference type="InterPro" id="IPR009060">
    <property type="entry name" value="UBA-like_sf"/>
</dbReference>
<dbReference type="SUPFAM" id="SSF46934">
    <property type="entry name" value="UBA-like"/>
    <property type="match status" value="1"/>
</dbReference>
<feature type="domain" description="CUE" evidence="1">
    <location>
        <begin position="10"/>
        <end position="53"/>
    </location>
</feature>
<dbReference type="AlphaFoldDB" id="A0A811KIF2"/>
<dbReference type="GO" id="GO:0043130">
    <property type="term" value="F:ubiquitin binding"/>
    <property type="evidence" value="ECO:0007669"/>
    <property type="project" value="InterPro"/>
</dbReference>
<gene>
    <name evidence="2" type="ORF">BOKJ2_LOCUS5938</name>
</gene>
<dbReference type="Proteomes" id="UP000783686">
    <property type="component" value="Unassembled WGS sequence"/>
</dbReference>
<evidence type="ECO:0000313" key="3">
    <source>
        <dbReference type="Proteomes" id="UP000614601"/>
    </source>
</evidence>
<dbReference type="InterPro" id="IPR003892">
    <property type="entry name" value="CUE"/>
</dbReference>
<organism evidence="2 3">
    <name type="scientific">Bursaphelenchus okinawaensis</name>
    <dbReference type="NCBI Taxonomy" id="465554"/>
    <lineage>
        <taxon>Eukaryota</taxon>
        <taxon>Metazoa</taxon>
        <taxon>Ecdysozoa</taxon>
        <taxon>Nematoda</taxon>
        <taxon>Chromadorea</taxon>
        <taxon>Rhabditida</taxon>
        <taxon>Tylenchina</taxon>
        <taxon>Tylenchomorpha</taxon>
        <taxon>Aphelenchoidea</taxon>
        <taxon>Aphelenchoididae</taxon>
        <taxon>Bursaphelenchus</taxon>
    </lineage>
</organism>
<dbReference type="Pfam" id="PF02845">
    <property type="entry name" value="CUE"/>
    <property type="match status" value="1"/>
</dbReference>
<comment type="caution">
    <text evidence="2">The sequence shown here is derived from an EMBL/GenBank/DDBJ whole genome shotgun (WGS) entry which is preliminary data.</text>
</comment>
<dbReference type="PANTHER" id="PTHR13467">
    <property type="entry name" value="CUE DOMAIN CONTAINING PROTEIN 1"/>
    <property type="match status" value="1"/>
</dbReference>
<evidence type="ECO:0000313" key="2">
    <source>
        <dbReference type="EMBL" id="CAD5215128.1"/>
    </source>
</evidence>
<dbReference type="PROSITE" id="PS51140">
    <property type="entry name" value="CUE"/>
    <property type="match status" value="1"/>
</dbReference>
<dbReference type="OrthoDB" id="5794653at2759"/>
<dbReference type="Gene3D" id="1.10.8.10">
    <property type="entry name" value="DNA helicase RuvA subunit, C-terminal domain"/>
    <property type="match status" value="1"/>
</dbReference>
<dbReference type="EMBL" id="CAJFDH010000003">
    <property type="protein sequence ID" value="CAD5215128.1"/>
    <property type="molecule type" value="Genomic_DNA"/>
</dbReference>
<dbReference type="PANTHER" id="PTHR13467:SF3">
    <property type="entry name" value="CUE DOMAIN-CONTAINING PROTEIN 1"/>
    <property type="match status" value="1"/>
</dbReference>
<dbReference type="EMBL" id="CAJFCW020000003">
    <property type="protein sequence ID" value="CAG9103610.1"/>
    <property type="molecule type" value="Genomic_DNA"/>
</dbReference>
<evidence type="ECO:0000259" key="1">
    <source>
        <dbReference type="PROSITE" id="PS51140"/>
    </source>
</evidence>
<dbReference type="Proteomes" id="UP000614601">
    <property type="component" value="Unassembled WGS sequence"/>
</dbReference>
<dbReference type="SMART" id="SM00546">
    <property type="entry name" value="CUE"/>
    <property type="match status" value="1"/>
</dbReference>
<keyword evidence="3" id="KW-1185">Reference proteome</keyword>